<protein>
    <recommendedName>
        <fullName evidence="3">Proteasome assembly chaperone 3</fullName>
    </recommendedName>
</protein>
<dbReference type="Gene3D" id="3.30.230.90">
    <property type="match status" value="1"/>
</dbReference>
<dbReference type="PANTHER" id="PTHR31051">
    <property type="entry name" value="PROTEASOME ASSEMBLY CHAPERONE 3"/>
    <property type="match status" value="1"/>
</dbReference>
<proteinExistence type="predicted"/>
<dbReference type="PANTHER" id="PTHR31051:SF1">
    <property type="entry name" value="PROTEASOME ASSEMBLY CHAPERONE 3"/>
    <property type="match status" value="1"/>
</dbReference>
<dbReference type="Pfam" id="PF10178">
    <property type="entry name" value="PAC3"/>
    <property type="match status" value="1"/>
</dbReference>
<comment type="caution">
    <text evidence="1">The sequence shown here is derived from an EMBL/GenBank/DDBJ whole genome shotgun (WGS) entry which is preliminary data.</text>
</comment>
<name>A0AA39FQD6_9HYME</name>
<organism evidence="1 2">
    <name type="scientific">Microctonus aethiopoides</name>
    <dbReference type="NCBI Taxonomy" id="144406"/>
    <lineage>
        <taxon>Eukaryota</taxon>
        <taxon>Metazoa</taxon>
        <taxon>Ecdysozoa</taxon>
        <taxon>Arthropoda</taxon>
        <taxon>Hexapoda</taxon>
        <taxon>Insecta</taxon>
        <taxon>Pterygota</taxon>
        <taxon>Neoptera</taxon>
        <taxon>Endopterygota</taxon>
        <taxon>Hymenoptera</taxon>
        <taxon>Apocrita</taxon>
        <taxon>Ichneumonoidea</taxon>
        <taxon>Braconidae</taxon>
        <taxon>Euphorinae</taxon>
        <taxon>Microctonus</taxon>
    </lineage>
</organism>
<evidence type="ECO:0000313" key="2">
    <source>
        <dbReference type="Proteomes" id="UP001168990"/>
    </source>
</evidence>
<evidence type="ECO:0008006" key="3">
    <source>
        <dbReference type="Google" id="ProtNLM"/>
    </source>
</evidence>
<dbReference type="Proteomes" id="UP001168990">
    <property type="component" value="Unassembled WGS sequence"/>
</dbReference>
<dbReference type="AlphaFoldDB" id="A0AA39FQD6"/>
<reference evidence="1" key="1">
    <citation type="journal article" date="2023" name="bioRxiv">
        <title>Scaffold-level genome assemblies of two parasitoid biocontrol wasps reveal the parthenogenesis mechanism and an associated novel virus.</title>
        <authorList>
            <person name="Inwood S."/>
            <person name="Skelly J."/>
            <person name="Guhlin J."/>
            <person name="Harrop T."/>
            <person name="Goldson S."/>
            <person name="Dearden P."/>
        </authorList>
    </citation>
    <scope>NUCLEOTIDE SEQUENCE</scope>
    <source>
        <strain evidence="1">Irish</strain>
        <tissue evidence="1">Whole body</tissue>
    </source>
</reference>
<gene>
    <name evidence="1" type="ORF">PV328_007047</name>
</gene>
<sequence length="115" mass="12929">MPKSTYNCGILVNDNHTDIVLKVYSNRLFLIVTQFEKLGSLVTVNRGSPINQFDSDIYTAQTIFGNDSEEIHAAARYIAESIKIDRPLLISIALKDYDLLTVKKIVAAIKKIKEN</sequence>
<dbReference type="GO" id="GO:0043248">
    <property type="term" value="P:proteasome assembly"/>
    <property type="evidence" value="ECO:0007669"/>
    <property type="project" value="InterPro"/>
</dbReference>
<accession>A0AA39FQD6</accession>
<keyword evidence="2" id="KW-1185">Reference proteome</keyword>
<dbReference type="InterPro" id="IPR018788">
    <property type="entry name" value="Proteasome_assmbl_chp_3"/>
</dbReference>
<reference evidence="1" key="2">
    <citation type="submission" date="2023-03" db="EMBL/GenBank/DDBJ databases">
        <authorList>
            <person name="Inwood S.N."/>
            <person name="Skelly J.G."/>
            <person name="Guhlin J."/>
            <person name="Harrop T.W.R."/>
            <person name="Goldson S.G."/>
            <person name="Dearden P.K."/>
        </authorList>
    </citation>
    <scope>NUCLEOTIDE SEQUENCE</scope>
    <source>
        <strain evidence="1">Irish</strain>
        <tissue evidence="1">Whole body</tissue>
    </source>
</reference>
<evidence type="ECO:0000313" key="1">
    <source>
        <dbReference type="EMBL" id="KAK0173910.1"/>
    </source>
</evidence>
<dbReference type="EMBL" id="JAQQBS010000002">
    <property type="protein sequence ID" value="KAK0173910.1"/>
    <property type="molecule type" value="Genomic_DNA"/>
</dbReference>
<dbReference type="InterPro" id="IPR053720">
    <property type="entry name" value="Psm_Assembly_Chaperone"/>
</dbReference>